<protein>
    <submittedName>
        <fullName evidence="3">TRAP transporter substrate-binding protein</fullName>
    </submittedName>
</protein>
<proteinExistence type="predicted"/>
<reference evidence="3" key="1">
    <citation type="submission" date="2021-07" db="EMBL/GenBank/DDBJ databases">
        <authorList>
            <person name="Luelf R.H."/>
        </authorList>
    </citation>
    <scope>NUCLEOTIDE SEQUENCE</scope>
    <source>
        <strain evidence="3">TMW 2.2304</strain>
    </source>
</reference>
<reference evidence="3" key="2">
    <citation type="journal article" date="2022" name="Syst. Appl. Microbiol.">
        <title>Chromohalobacter moromii sp. nov., a moderately halophilic bacterium isolated from lupine-based moromi fermentation.</title>
        <authorList>
            <person name="Lulf R.H."/>
            <person name="Hilgarth M."/>
            <person name="Ehrmann M.A."/>
        </authorList>
    </citation>
    <scope>NUCLEOTIDE SEQUENCE</scope>
    <source>
        <strain evidence="3">TMW 2.2304</strain>
    </source>
</reference>
<gene>
    <name evidence="3" type="ORF">KZO87_08260</name>
</gene>
<dbReference type="CDD" id="cd13665">
    <property type="entry name" value="PBP2_TRAP_Dctp3_4"/>
    <property type="match status" value="1"/>
</dbReference>
<dbReference type="InterPro" id="IPR018389">
    <property type="entry name" value="DctP_fam"/>
</dbReference>
<dbReference type="NCBIfam" id="NF037995">
    <property type="entry name" value="TRAP_S1"/>
    <property type="match status" value="1"/>
</dbReference>
<evidence type="ECO:0000256" key="2">
    <source>
        <dbReference type="SAM" id="SignalP"/>
    </source>
</evidence>
<dbReference type="PANTHER" id="PTHR33376:SF15">
    <property type="entry name" value="BLL6794 PROTEIN"/>
    <property type="match status" value="1"/>
</dbReference>
<keyword evidence="1 2" id="KW-0732">Signal</keyword>
<dbReference type="InterPro" id="IPR038404">
    <property type="entry name" value="TRAP_DctP_sf"/>
</dbReference>
<dbReference type="Pfam" id="PF03480">
    <property type="entry name" value="DctP"/>
    <property type="match status" value="1"/>
</dbReference>
<comment type="caution">
    <text evidence="3">The sequence shown here is derived from an EMBL/GenBank/DDBJ whole genome shotgun (WGS) entry which is preliminary data.</text>
</comment>
<dbReference type="PANTHER" id="PTHR33376">
    <property type="match status" value="1"/>
</dbReference>
<evidence type="ECO:0000313" key="3">
    <source>
        <dbReference type="EMBL" id="MCT8505370.1"/>
    </source>
</evidence>
<dbReference type="AlphaFoldDB" id="A0A9X2X2C5"/>
<dbReference type="Proteomes" id="UP001145353">
    <property type="component" value="Unassembled WGS sequence"/>
</dbReference>
<evidence type="ECO:0000256" key="1">
    <source>
        <dbReference type="ARBA" id="ARBA00022729"/>
    </source>
</evidence>
<dbReference type="RefSeq" id="WP_247620790.1">
    <property type="nucleotide sequence ID" value="NZ_JAHXCZ010000003.1"/>
</dbReference>
<dbReference type="GO" id="GO:0055085">
    <property type="term" value="P:transmembrane transport"/>
    <property type="evidence" value="ECO:0007669"/>
    <property type="project" value="InterPro"/>
</dbReference>
<feature type="chain" id="PRO_5040814090" evidence="2">
    <location>
        <begin position="26"/>
        <end position="349"/>
    </location>
</feature>
<sequence>MMTTKHTLAGLLLLSGLTLASTGQAQDTVTLRLHHFAAPTTPVQKQYLEPWAKRIEEQSDGAIKVEIFPAMQLGGSANSLYDQAKDGVVDIAWTLLSYTPNRFPASEAFDLPFMPTTGEATSMAAHEYAMTHMQDSFQGVYPIAVFAHTPGKIHTKGVAVESADDVQGLTLRAPSKAMNGFFANLGAQAVGMPFPQIPEAISRGVIDGFSLPFESASALGVLDVAQNHTFFDGKHGLYTAMMVLAMNQDKYESLSPELQKVIDDNAGIQEAQRIGHVMDEAEEAAIKDIAASGEGQMIHIAEANQDKWKTAADETIQQWISDMNAAGFEGQALYDDASQLVEKYTKQTQ</sequence>
<name>A0A9X2X2C5_9GAMM</name>
<keyword evidence="4" id="KW-1185">Reference proteome</keyword>
<dbReference type="EMBL" id="JAHXDE010000003">
    <property type="protein sequence ID" value="MCT8505370.1"/>
    <property type="molecule type" value="Genomic_DNA"/>
</dbReference>
<accession>A0A9X2X2C5</accession>
<organism evidence="3 4">
    <name type="scientific">Chromohalobacter moromii</name>
    <dbReference type="NCBI Taxonomy" id="2860329"/>
    <lineage>
        <taxon>Bacteria</taxon>
        <taxon>Pseudomonadati</taxon>
        <taxon>Pseudomonadota</taxon>
        <taxon>Gammaproteobacteria</taxon>
        <taxon>Oceanospirillales</taxon>
        <taxon>Halomonadaceae</taxon>
        <taxon>Chromohalobacter</taxon>
    </lineage>
</organism>
<dbReference type="Gene3D" id="3.40.190.170">
    <property type="entry name" value="Bacterial extracellular solute-binding protein, family 7"/>
    <property type="match status" value="1"/>
</dbReference>
<feature type="signal peptide" evidence="2">
    <location>
        <begin position="1"/>
        <end position="25"/>
    </location>
</feature>
<evidence type="ECO:0000313" key="4">
    <source>
        <dbReference type="Proteomes" id="UP001145353"/>
    </source>
</evidence>